<gene>
    <name evidence="1" type="ORF">EJ03DRAFT_143745</name>
</gene>
<keyword evidence="2" id="KW-1185">Reference proteome</keyword>
<evidence type="ECO:0000313" key="2">
    <source>
        <dbReference type="Proteomes" id="UP000799436"/>
    </source>
</evidence>
<dbReference type="EMBL" id="ML995853">
    <property type="protein sequence ID" value="KAF2767646.1"/>
    <property type="molecule type" value="Genomic_DNA"/>
</dbReference>
<accession>A0A6G1L498</accession>
<dbReference type="InterPro" id="IPR029033">
    <property type="entry name" value="His_PPase_superfam"/>
</dbReference>
<dbReference type="PANTHER" id="PTHR48100:SF1">
    <property type="entry name" value="HISTIDINE PHOSPHATASE FAMILY PROTEIN-RELATED"/>
    <property type="match status" value="1"/>
</dbReference>
<reference evidence="1" key="1">
    <citation type="journal article" date="2020" name="Stud. Mycol.">
        <title>101 Dothideomycetes genomes: a test case for predicting lifestyles and emergence of pathogens.</title>
        <authorList>
            <person name="Haridas S."/>
            <person name="Albert R."/>
            <person name="Binder M."/>
            <person name="Bloem J."/>
            <person name="Labutti K."/>
            <person name="Salamov A."/>
            <person name="Andreopoulos B."/>
            <person name="Baker S."/>
            <person name="Barry K."/>
            <person name="Bills G."/>
            <person name="Bluhm B."/>
            <person name="Cannon C."/>
            <person name="Castanera R."/>
            <person name="Culley D."/>
            <person name="Daum C."/>
            <person name="Ezra D."/>
            <person name="Gonzalez J."/>
            <person name="Henrissat B."/>
            <person name="Kuo A."/>
            <person name="Liang C."/>
            <person name="Lipzen A."/>
            <person name="Lutzoni F."/>
            <person name="Magnuson J."/>
            <person name="Mondo S."/>
            <person name="Nolan M."/>
            <person name="Ohm R."/>
            <person name="Pangilinan J."/>
            <person name="Park H.-J."/>
            <person name="Ramirez L."/>
            <person name="Alfaro M."/>
            <person name="Sun H."/>
            <person name="Tritt A."/>
            <person name="Yoshinaga Y."/>
            <person name="Zwiers L.-H."/>
            <person name="Turgeon B."/>
            <person name="Goodwin S."/>
            <person name="Spatafora J."/>
            <person name="Crous P."/>
            <person name="Grigoriev I."/>
        </authorList>
    </citation>
    <scope>NUCLEOTIDE SEQUENCE</scope>
    <source>
        <strain evidence="1">CBS 116005</strain>
    </source>
</reference>
<dbReference type="Proteomes" id="UP000799436">
    <property type="component" value="Unassembled WGS sequence"/>
</dbReference>
<dbReference type="SUPFAM" id="SSF53254">
    <property type="entry name" value="Phosphoglycerate mutase-like"/>
    <property type="match status" value="1"/>
</dbReference>
<evidence type="ECO:0000313" key="1">
    <source>
        <dbReference type="EMBL" id="KAF2767646.1"/>
    </source>
</evidence>
<dbReference type="InterPro" id="IPR013078">
    <property type="entry name" value="His_Pase_superF_clade-1"/>
</dbReference>
<proteinExistence type="predicted"/>
<dbReference type="InterPro" id="IPR050275">
    <property type="entry name" value="PGM_Phosphatase"/>
</dbReference>
<dbReference type="GO" id="GO:0005737">
    <property type="term" value="C:cytoplasm"/>
    <property type="evidence" value="ECO:0007669"/>
    <property type="project" value="TreeGrafter"/>
</dbReference>
<protein>
    <submittedName>
        <fullName evidence="1">Phosphoglycerate mutase-like protein</fullName>
    </submittedName>
</protein>
<dbReference type="PANTHER" id="PTHR48100">
    <property type="entry name" value="BROAD-SPECIFICITY PHOSPHATASE YOR283W-RELATED"/>
    <property type="match status" value="1"/>
</dbReference>
<dbReference type="Pfam" id="PF00300">
    <property type="entry name" value="His_Phos_1"/>
    <property type="match status" value="1"/>
</dbReference>
<dbReference type="CDD" id="cd07067">
    <property type="entry name" value="HP_PGM_like"/>
    <property type="match status" value="1"/>
</dbReference>
<dbReference type="GO" id="GO:0016791">
    <property type="term" value="F:phosphatase activity"/>
    <property type="evidence" value="ECO:0007669"/>
    <property type="project" value="TreeGrafter"/>
</dbReference>
<sequence length="298" mass="33985">MGSTLPTTFKYESVPAFFIQDDPATDPETYDFRKHNFGLIDRSYDSDSPDDVKLTQWERFNQYLNHLSATSPAGVKYKLFYAGRHGQGDHNVAESFYGTKAWDAYWSKLEGNGTVVWADAHLTDVGEEQAREAAAFLGEQFAWAKMPMPQRYYVSPLYRCLQTARLTYAGLESRPDRPFKPVIREMLREVMGEHTCDRRSRRSFLETEFPRWEFEEGFTEADELWLPDHRETHEEIDGRTRRALDGIFGEEGDEAVVVVSTTTHSGQIASLLRVVGHRVFGLPTGGMIPVLVKGTRVG</sequence>
<name>A0A6G1L498_9PEZI</name>
<dbReference type="SMART" id="SM00855">
    <property type="entry name" value="PGAM"/>
    <property type="match status" value="1"/>
</dbReference>
<dbReference type="Gene3D" id="3.40.50.1240">
    <property type="entry name" value="Phosphoglycerate mutase-like"/>
    <property type="match status" value="1"/>
</dbReference>
<dbReference type="AlphaFoldDB" id="A0A6G1L498"/>
<organism evidence="1 2">
    <name type="scientific">Teratosphaeria nubilosa</name>
    <dbReference type="NCBI Taxonomy" id="161662"/>
    <lineage>
        <taxon>Eukaryota</taxon>
        <taxon>Fungi</taxon>
        <taxon>Dikarya</taxon>
        <taxon>Ascomycota</taxon>
        <taxon>Pezizomycotina</taxon>
        <taxon>Dothideomycetes</taxon>
        <taxon>Dothideomycetidae</taxon>
        <taxon>Mycosphaerellales</taxon>
        <taxon>Teratosphaeriaceae</taxon>
        <taxon>Teratosphaeria</taxon>
    </lineage>
</organism>
<dbReference type="OrthoDB" id="496981at2759"/>